<dbReference type="InterPro" id="IPR002938">
    <property type="entry name" value="FAD-bd"/>
</dbReference>
<keyword evidence="6" id="KW-1185">Reference proteome</keyword>
<evidence type="ECO:0000259" key="4">
    <source>
        <dbReference type="Pfam" id="PF01494"/>
    </source>
</evidence>
<evidence type="ECO:0000256" key="1">
    <source>
        <dbReference type="ARBA" id="ARBA00022630"/>
    </source>
</evidence>
<evidence type="ECO:0000313" key="6">
    <source>
        <dbReference type="Proteomes" id="UP000800041"/>
    </source>
</evidence>
<dbReference type="PANTHER" id="PTHR46865">
    <property type="entry name" value="OXIDOREDUCTASE-RELATED"/>
    <property type="match status" value="1"/>
</dbReference>
<gene>
    <name evidence="5" type="ORF">K402DRAFT_389626</name>
</gene>
<dbReference type="GO" id="GO:0016491">
    <property type="term" value="F:oxidoreductase activity"/>
    <property type="evidence" value="ECO:0007669"/>
    <property type="project" value="UniProtKB-KW"/>
</dbReference>
<sequence length="409" mass="46093">MSAPNLKVLISGAGIAGSCLAYWLSRTRLNTSITIVERSLSPRTTGQSIDMHGPAIEIIKRMNLDAAVRACHTTEEGTQILNSKGKPFAQFETGDAFTAEYEILRGDLSRLFLEATEGLKGVKYMYGDYVSSLEQREKDVQVKFNQGSEETYDLVIGADGSTSRTRDMILDETVRKDCYNLLGQYIAFFTTPSQPTDNKMWKWYGKPGLGMMMRPHRNPATMGVYMTITLPKHGQQDPVVEEAMGKGTEETKRMFRKYFENVGWEAERLLDGMDASDDFYMARAAIVRLPKWTSGRTLVVGDAAFATFGVGTSLAIESSYFLAGELSKIKSSEDIPAAIQKYEDIFRPLYEKMVDVPPWYPQILFPTTALGLWLRNCAIWLASKTKVYKLLPDDEGVKWKLPDYDWKEL</sequence>
<organism evidence="5 6">
    <name type="scientific">Aulographum hederae CBS 113979</name>
    <dbReference type="NCBI Taxonomy" id="1176131"/>
    <lineage>
        <taxon>Eukaryota</taxon>
        <taxon>Fungi</taxon>
        <taxon>Dikarya</taxon>
        <taxon>Ascomycota</taxon>
        <taxon>Pezizomycotina</taxon>
        <taxon>Dothideomycetes</taxon>
        <taxon>Pleosporomycetidae</taxon>
        <taxon>Aulographales</taxon>
        <taxon>Aulographaceae</taxon>
    </lineage>
</organism>
<dbReference type="InterPro" id="IPR051704">
    <property type="entry name" value="FAD_aromatic-hydroxylase"/>
</dbReference>
<dbReference type="EMBL" id="ML977141">
    <property type="protein sequence ID" value="KAF1990699.1"/>
    <property type="molecule type" value="Genomic_DNA"/>
</dbReference>
<dbReference type="Gene3D" id="3.50.50.60">
    <property type="entry name" value="FAD/NAD(P)-binding domain"/>
    <property type="match status" value="1"/>
</dbReference>
<proteinExistence type="predicted"/>
<accession>A0A6G1HCF5</accession>
<dbReference type="PRINTS" id="PR00420">
    <property type="entry name" value="RNGMNOXGNASE"/>
</dbReference>
<reference evidence="5" key="1">
    <citation type="journal article" date="2020" name="Stud. Mycol.">
        <title>101 Dothideomycetes genomes: a test case for predicting lifestyles and emergence of pathogens.</title>
        <authorList>
            <person name="Haridas S."/>
            <person name="Albert R."/>
            <person name="Binder M."/>
            <person name="Bloem J."/>
            <person name="Labutti K."/>
            <person name="Salamov A."/>
            <person name="Andreopoulos B."/>
            <person name="Baker S."/>
            <person name="Barry K."/>
            <person name="Bills G."/>
            <person name="Bluhm B."/>
            <person name="Cannon C."/>
            <person name="Castanera R."/>
            <person name="Culley D."/>
            <person name="Daum C."/>
            <person name="Ezra D."/>
            <person name="Gonzalez J."/>
            <person name="Henrissat B."/>
            <person name="Kuo A."/>
            <person name="Liang C."/>
            <person name="Lipzen A."/>
            <person name="Lutzoni F."/>
            <person name="Magnuson J."/>
            <person name="Mondo S."/>
            <person name="Nolan M."/>
            <person name="Ohm R."/>
            <person name="Pangilinan J."/>
            <person name="Park H.-J."/>
            <person name="Ramirez L."/>
            <person name="Alfaro M."/>
            <person name="Sun H."/>
            <person name="Tritt A."/>
            <person name="Yoshinaga Y."/>
            <person name="Zwiers L.-H."/>
            <person name="Turgeon B."/>
            <person name="Goodwin S."/>
            <person name="Spatafora J."/>
            <person name="Crous P."/>
            <person name="Grigoriev I."/>
        </authorList>
    </citation>
    <scope>NUCLEOTIDE SEQUENCE</scope>
    <source>
        <strain evidence="5">CBS 113979</strain>
    </source>
</reference>
<evidence type="ECO:0000256" key="3">
    <source>
        <dbReference type="ARBA" id="ARBA00023002"/>
    </source>
</evidence>
<keyword evidence="2" id="KW-0274">FAD</keyword>
<dbReference type="AlphaFoldDB" id="A0A6G1HCF5"/>
<dbReference type="GO" id="GO:0071949">
    <property type="term" value="F:FAD binding"/>
    <property type="evidence" value="ECO:0007669"/>
    <property type="project" value="InterPro"/>
</dbReference>
<keyword evidence="1" id="KW-0285">Flavoprotein</keyword>
<feature type="domain" description="FAD-binding" evidence="4">
    <location>
        <begin position="6"/>
        <end position="355"/>
    </location>
</feature>
<name>A0A6G1HCF5_9PEZI</name>
<dbReference type="PROSITE" id="PS51257">
    <property type="entry name" value="PROKAR_LIPOPROTEIN"/>
    <property type="match status" value="1"/>
</dbReference>
<dbReference type="SUPFAM" id="SSF51905">
    <property type="entry name" value="FAD/NAD(P)-binding domain"/>
    <property type="match status" value="1"/>
</dbReference>
<keyword evidence="3" id="KW-0560">Oxidoreductase</keyword>
<dbReference type="PANTHER" id="PTHR46865:SF2">
    <property type="entry name" value="MONOOXYGENASE"/>
    <property type="match status" value="1"/>
</dbReference>
<evidence type="ECO:0000256" key="2">
    <source>
        <dbReference type="ARBA" id="ARBA00022827"/>
    </source>
</evidence>
<protein>
    <submittedName>
        <fullName evidence="5">FAD/NAD(P)-binding domain-containing protein</fullName>
    </submittedName>
</protein>
<dbReference type="Pfam" id="PF01494">
    <property type="entry name" value="FAD_binding_3"/>
    <property type="match status" value="1"/>
</dbReference>
<dbReference type="OrthoDB" id="655030at2759"/>
<dbReference type="InterPro" id="IPR036188">
    <property type="entry name" value="FAD/NAD-bd_sf"/>
</dbReference>
<evidence type="ECO:0000313" key="5">
    <source>
        <dbReference type="EMBL" id="KAF1990699.1"/>
    </source>
</evidence>
<dbReference type="Proteomes" id="UP000800041">
    <property type="component" value="Unassembled WGS sequence"/>
</dbReference>